<dbReference type="PROSITE" id="PS00639">
    <property type="entry name" value="THIOL_PROTEASE_HIS"/>
    <property type="match status" value="1"/>
</dbReference>
<keyword evidence="2" id="KW-0865">Zymogen</keyword>
<dbReference type="SMART" id="SM00848">
    <property type="entry name" value="Inhibitor_I29"/>
    <property type="match status" value="1"/>
</dbReference>
<dbReference type="InterPro" id="IPR013128">
    <property type="entry name" value="Peptidase_C1A"/>
</dbReference>
<comment type="similarity">
    <text evidence="1">Belongs to the peptidase C1 family.</text>
</comment>
<keyword evidence="3" id="KW-1015">Disulfide bond</keyword>
<dbReference type="InterPro" id="IPR039417">
    <property type="entry name" value="Peptidase_C1A_papain-like"/>
</dbReference>
<evidence type="ECO:0000259" key="5">
    <source>
        <dbReference type="SMART" id="SM00848"/>
    </source>
</evidence>
<dbReference type="InterPro" id="IPR038765">
    <property type="entry name" value="Papain-like_cys_pep_sf"/>
</dbReference>
<gene>
    <name evidence="6" type="ORF">CHYS00102_LOCUS10265</name>
</gene>
<dbReference type="InterPro" id="IPR000169">
    <property type="entry name" value="Pept_cys_AS"/>
</dbReference>
<dbReference type="PROSITE" id="PS00640">
    <property type="entry name" value="THIOL_PROTEASE_ASN"/>
    <property type="match status" value="1"/>
</dbReference>
<dbReference type="Pfam" id="PF00112">
    <property type="entry name" value="Peptidase_C1"/>
    <property type="match status" value="1"/>
</dbReference>
<evidence type="ECO:0000313" key="6">
    <source>
        <dbReference type="EMBL" id="CAD8883070.1"/>
    </source>
</evidence>
<organism evidence="6">
    <name type="scientific">Corethron hystrix</name>
    <dbReference type="NCBI Taxonomy" id="216773"/>
    <lineage>
        <taxon>Eukaryota</taxon>
        <taxon>Sar</taxon>
        <taxon>Stramenopiles</taxon>
        <taxon>Ochrophyta</taxon>
        <taxon>Bacillariophyta</taxon>
        <taxon>Coscinodiscophyceae</taxon>
        <taxon>Corethrophycidae</taxon>
        <taxon>Corethrales</taxon>
        <taxon>Corethraceae</taxon>
        <taxon>Corethron</taxon>
    </lineage>
</organism>
<dbReference type="SUPFAM" id="SSF54001">
    <property type="entry name" value="Cysteine proteinases"/>
    <property type="match status" value="1"/>
</dbReference>
<evidence type="ECO:0000256" key="1">
    <source>
        <dbReference type="ARBA" id="ARBA00008455"/>
    </source>
</evidence>
<evidence type="ECO:0000256" key="3">
    <source>
        <dbReference type="ARBA" id="ARBA00023157"/>
    </source>
</evidence>
<evidence type="ECO:0000256" key="2">
    <source>
        <dbReference type="ARBA" id="ARBA00023145"/>
    </source>
</evidence>
<dbReference type="InterPro" id="IPR025660">
    <property type="entry name" value="Pept_his_AS"/>
</dbReference>
<dbReference type="AlphaFoldDB" id="A0A7S1BCX5"/>
<sequence>MMASSLLSITQAPTFSEYVATHSKNYVPGSDEWVHHEKIYWKEAAAIVSHNLSYIQGRMYYTKGINQFTDMTKEEHTAYTMGYRKDHHSMWQPGGDALKDQDPAVFVKNVNLRTPAAISDKEVERILEDTHAEPPFEMDEVSDLPDAVDWRNDVYGVVTAVKDQGHCGSCWAFAATATLESHIAIQTSTLFNFSPQELVSCMPNSQICGGNGGCAGATVDLAFNYLMSTGGILQEYEIGYSSYFGDHGTCPLNESDKKYRRVANISGLSKLQTNSYKALMNAVAKAGPVAVSVACSPWISYKSGIYHPDPDSDPTDADYDINHAVVLVGYGTDEDLGMDYWIIRNSWSPMWGEHGYVRILREDPAVVGEDQACGMDSTPLDGSGCEGGPEQVTVCGTSGILFDSVIPVGGYLL</sequence>
<dbReference type="Gene3D" id="3.90.70.10">
    <property type="entry name" value="Cysteine proteinases"/>
    <property type="match status" value="1"/>
</dbReference>
<dbReference type="EMBL" id="HBFR01014072">
    <property type="protein sequence ID" value="CAD8883070.1"/>
    <property type="molecule type" value="Transcribed_RNA"/>
</dbReference>
<dbReference type="PANTHER" id="PTHR12411">
    <property type="entry name" value="CYSTEINE PROTEASE FAMILY C1-RELATED"/>
    <property type="match status" value="1"/>
</dbReference>
<dbReference type="CDD" id="cd02248">
    <property type="entry name" value="Peptidase_C1A"/>
    <property type="match status" value="1"/>
</dbReference>
<protein>
    <recommendedName>
        <fullName evidence="7">Peptidase C1A papain C-terminal domain-containing protein</fullName>
    </recommendedName>
</protein>
<dbReference type="InterPro" id="IPR013201">
    <property type="entry name" value="Prot_inhib_I29"/>
</dbReference>
<dbReference type="Pfam" id="PF08246">
    <property type="entry name" value="Inhibitor_I29"/>
    <property type="match status" value="1"/>
</dbReference>
<evidence type="ECO:0008006" key="7">
    <source>
        <dbReference type="Google" id="ProtNLM"/>
    </source>
</evidence>
<accession>A0A7S1BCX5</accession>
<dbReference type="SMART" id="SM00645">
    <property type="entry name" value="Pept_C1"/>
    <property type="match status" value="1"/>
</dbReference>
<dbReference type="InterPro" id="IPR025661">
    <property type="entry name" value="Pept_asp_AS"/>
</dbReference>
<proteinExistence type="inferred from homology"/>
<dbReference type="GO" id="GO:0008234">
    <property type="term" value="F:cysteine-type peptidase activity"/>
    <property type="evidence" value="ECO:0007669"/>
    <property type="project" value="InterPro"/>
</dbReference>
<feature type="domain" description="Peptidase C1A papain C-terminal" evidence="4">
    <location>
        <begin position="144"/>
        <end position="369"/>
    </location>
</feature>
<dbReference type="PROSITE" id="PS00139">
    <property type="entry name" value="THIOL_PROTEASE_CYS"/>
    <property type="match status" value="1"/>
</dbReference>
<evidence type="ECO:0000259" key="4">
    <source>
        <dbReference type="SMART" id="SM00645"/>
    </source>
</evidence>
<dbReference type="PRINTS" id="PR00705">
    <property type="entry name" value="PAPAIN"/>
</dbReference>
<dbReference type="GO" id="GO:0006508">
    <property type="term" value="P:proteolysis"/>
    <property type="evidence" value="ECO:0007669"/>
    <property type="project" value="InterPro"/>
</dbReference>
<dbReference type="InterPro" id="IPR000668">
    <property type="entry name" value="Peptidase_C1A_C"/>
</dbReference>
<reference evidence="6" key="1">
    <citation type="submission" date="2021-01" db="EMBL/GenBank/DDBJ databases">
        <authorList>
            <person name="Corre E."/>
            <person name="Pelletier E."/>
            <person name="Niang G."/>
            <person name="Scheremetjew M."/>
            <person name="Finn R."/>
            <person name="Kale V."/>
            <person name="Holt S."/>
            <person name="Cochrane G."/>
            <person name="Meng A."/>
            <person name="Brown T."/>
            <person name="Cohen L."/>
        </authorList>
    </citation>
    <scope>NUCLEOTIDE SEQUENCE</scope>
    <source>
        <strain evidence="6">308</strain>
    </source>
</reference>
<feature type="domain" description="Cathepsin propeptide inhibitor" evidence="5">
    <location>
        <begin position="15"/>
        <end position="76"/>
    </location>
</feature>
<name>A0A7S1BCX5_9STRA</name>